<accession>E1II35</accession>
<dbReference type="InterPro" id="IPR003646">
    <property type="entry name" value="SH3-like_bac-type"/>
</dbReference>
<evidence type="ECO:0000256" key="1">
    <source>
        <dbReference type="SAM" id="MobiDB-lite"/>
    </source>
</evidence>
<feature type="domain" description="SH3b" evidence="2">
    <location>
        <begin position="158"/>
        <end position="229"/>
    </location>
</feature>
<dbReference type="HOGENOM" id="CLU_1329973_0_0_0"/>
<evidence type="ECO:0000313" key="4">
    <source>
        <dbReference type="Proteomes" id="UP000054010"/>
    </source>
</evidence>
<dbReference type="Pfam" id="PF08239">
    <property type="entry name" value="SH3_3"/>
    <property type="match status" value="1"/>
</dbReference>
<dbReference type="SMART" id="SM00287">
    <property type="entry name" value="SH3b"/>
    <property type="match status" value="1"/>
</dbReference>
<evidence type="ECO:0000313" key="3">
    <source>
        <dbReference type="EMBL" id="EFO79153.1"/>
    </source>
</evidence>
<dbReference type="STRING" id="765420.OSCT_2986"/>
<dbReference type="Gene3D" id="2.30.30.40">
    <property type="entry name" value="SH3 Domains"/>
    <property type="match status" value="1"/>
</dbReference>
<sequence>MFGFGNKKKEEEEREKAEDALMAQMQEQIAQQTKTIQQLQAQLIEAKNNEAMSAQANSALAAAQTQLKQLQEEMQKMKAKPEAAGGKGSGGAVAPAGGKSAGSAGPVGVSRVGPAAGASGGAKPAGPTAGAAAGAKPVSLGDDESKAALEDPHVLAVGRTAYVRKEGGKNLRLRSAAGLQTTVIDGLPPGTQMTLLAGPVDNDGYPWWHIRTSDGREGWVAGTELVTQPQ</sequence>
<protein>
    <submittedName>
        <fullName evidence="3">SH3 type 3 domain protein</fullName>
    </submittedName>
</protein>
<evidence type="ECO:0000259" key="2">
    <source>
        <dbReference type="SMART" id="SM00287"/>
    </source>
</evidence>
<organism evidence="3 4">
    <name type="scientific">Oscillochloris trichoides DG-6</name>
    <dbReference type="NCBI Taxonomy" id="765420"/>
    <lineage>
        <taxon>Bacteria</taxon>
        <taxon>Bacillati</taxon>
        <taxon>Chloroflexota</taxon>
        <taxon>Chloroflexia</taxon>
        <taxon>Chloroflexales</taxon>
        <taxon>Chloroflexineae</taxon>
        <taxon>Oscillochloridaceae</taxon>
        <taxon>Oscillochloris</taxon>
    </lineage>
</organism>
<proteinExistence type="predicted"/>
<feature type="compositionally biased region" description="Basic and acidic residues" evidence="1">
    <location>
        <begin position="72"/>
        <end position="81"/>
    </location>
</feature>
<dbReference type="AlphaFoldDB" id="E1II35"/>
<feature type="region of interest" description="Disordered" evidence="1">
    <location>
        <begin position="72"/>
        <end position="144"/>
    </location>
</feature>
<keyword evidence="4" id="KW-1185">Reference proteome</keyword>
<reference evidence="3 4" key="1">
    <citation type="journal article" date="2011" name="J. Bacteriol.">
        <title>Draft genome sequence of the anoxygenic filamentous phototrophic bacterium Oscillochloris trichoides subsp. DG-6.</title>
        <authorList>
            <person name="Kuznetsov B.B."/>
            <person name="Ivanovsky R.N."/>
            <person name="Keppen O.I."/>
            <person name="Sukhacheva M.V."/>
            <person name="Bumazhkin B.K."/>
            <person name="Patutina E.O."/>
            <person name="Beletsky A.V."/>
            <person name="Mardanov A.V."/>
            <person name="Baslerov R.V."/>
            <person name="Panteleeva A.N."/>
            <person name="Kolganova T.V."/>
            <person name="Ravin N.V."/>
            <person name="Skryabin K.G."/>
        </authorList>
    </citation>
    <scope>NUCLEOTIDE SEQUENCE [LARGE SCALE GENOMIC DNA]</scope>
    <source>
        <strain evidence="3 4">DG-6</strain>
    </source>
</reference>
<dbReference type="eggNOG" id="COG3103">
    <property type="taxonomic scope" value="Bacteria"/>
</dbReference>
<name>E1II35_9CHLR</name>
<feature type="compositionally biased region" description="Low complexity" evidence="1">
    <location>
        <begin position="92"/>
        <end position="139"/>
    </location>
</feature>
<dbReference type="EMBL" id="ADVR01000122">
    <property type="protein sequence ID" value="EFO79153.1"/>
    <property type="molecule type" value="Genomic_DNA"/>
</dbReference>
<dbReference type="Proteomes" id="UP000054010">
    <property type="component" value="Unassembled WGS sequence"/>
</dbReference>
<dbReference type="OrthoDB" id="161145at2"/>
<gene>
    <name evidence="3" type="ORF">OSCT_2986</name>
</gene>
<comment type="caution">
    <text evidence="3">The sequence shown here is derived from an EMBL/GenBank/DDBJ whole genome shotgun (WGS) entry which is preliminary data.</text>
</comment>